<feature type="region of interest" description="Disordered" evidence="1">
    <location>
        <begin position="1"/>
        <end position="26"/>
    </location>
</feature>
<evidence type="ECO:0000313" key="3">
    <source>
        <dbReference type="Proteomes" id="UP001433268"/>
    </source>
</evidence>
<evidence type="ECO:0000256" key="1">
    <source>
        <dbReference type="SAM" id="MobiDB-lite"/>
    </source>
</evidence>
<keyword evidence="3" id="KW-1185">Reference proteome</keyword>
<feature type="region of interest" description="Disordered" evidence="1">
    <location>
        <begin position="105"/>
        <end position="139"/>
    </location>
</feature>
<sequence length="252" mass="27088">MTKNPTGTGASSVTSGSGTQSSGVSPPTTSATFFVCTADRCAALLNCHAPTHPECKDGKCACLADENEISRTWNCTEETKKECSPCPAPQEVACSDEKKCICTQPPTTLTTSTKPPPPPPATTKENPPPPPPSEPTKEPPLTKLEIAVDEDVCRDPFDHPGTHEHTVREFAFAGCQRYPHEMRSGSEGKVFNKRRNGGGGKPIMYMAVSWIEGCRTTVDSQDPRRPLAEADEGTRHKEIDCVTATWGGMESV</sequence>
<dbReference type="GeneID" id="92046338"/>
<dbReference type="RefSeq" id="XP_066668620.1">
    <property type="nucleotide sequence ID" value="XM_066813278.1"/>
</dbReference>
<organism evidence="2 3">
    <name type="scientific">Apiospora hydei</name>
    <dbReference type="NCBI Taxonomy" id="1337664"/>
    <lineage>
        <taxon>Eukaryota</taxon>
        <taxon>Fungi</taxon>
        <taxon>Dikarya</taxon>
        <taxon>Ascomycota</taxon>
        <taxon>Pezizomycotina</taxon>
        <taxon>Sordariomycetes</taxon>
        <taxon>Xylariomycetidae</taxon>
        <taxon>Amphisphaeriales</taxon>
        <taxon>Apiosporaceae</taxon>
        <taxon>Apiospora</taxon>
    </lineage>
</organism>
<accession>A0ABR1WC99</accession>
<dbReference type="EMBL" id="JAQQWN010000006">
    <property type="protein sequence ID" value="KAK8081145.1"/>
    <property type="molecule type" value="Genomic_DNA"/>
</dbReference>
<name>A0ABR1WC99_9PEZI</name>
<proteinExistence type="predicted"/>
<dbReference type="Proteomes" id="UP001433268">
    <property type="component" value="Unassembled WGS sequence"/>
</dbReference>
<evidence type="ECO:0000313" key="2">
    <source>
        <dbReference type="EMBL" id="KAK8081145.1"/>
    </source>
</evidence>
<gene>
    <name evidence="2" type="ORF">PG997_008963</name>
</gene>
<comment type="caution">
    <text evidence="2">The sequence shown here is derived from an EMBL/GenBank/DDBJ whole genome shotgun (WGS) entry which is preliminary data.</text>
</comment>
<protein>
    <submittedName>
        <fullName evidence="2">Uncharacterized protein</fullName>
    </submittedName>
</protein>
<reference evidence="2 3" key="1">
    <citation type="submission" date="2023-01" db="EMBL/GenBank/DDBJ databases">
        <title>Analysis of 21 Apiospora genomes using comparative genomics revels a genus with tremendous synthesis potential of carbohydrate active enzymes and secondary metabolites.</title>
        <authorList>
            <person name="Sorensen T."/>
        </authorList>
    </citation>
    <scope>NUCLEOTIDE SEQUENCE [LARGE SCALE GENOMIC DNA]</scope>
    <source>
        <strain evidence="2 3">CBS 114990</strain>
    </source>
</reference>
<feature type="compositionally biased region" description="Pro residues" evidence="1">
    <location>
        <begin position="114"/>
        <end position="134"/>
    </location>
</feature>